<evidence type="ECO:0000256" key="3">
    <source>
        <dbReference type="ARBA" id="ARBA00023157"/>
    </source>
</evidence>
<evidence type="ECO:0000256" key="1">
    <source>
        <dbReference type="ARBA" id="ARBA00022729"/>
    </source>
</evidence>
<dbReference type="EMBL" id="JAIRAU010000028">
    <property type="protein sequence ID" value="MBZ5711997.1"/>
    <property type="molecule type" value="Genomic_DNA"/>
</dbReference>
<feature type="chain" id="PRO_5046190132" description="DUF1554 domain-containing protein" evidence="5">
    <location>
        <begin position="19"/>
        <end position="291"/>
    </location>
</feature>
<organism evidence="6 7">
    <name type="scientific">Nannocystis pusilla</name>
    <dbReference type="NCBI Taxonomy" id="889268"/>
    <lineage>
        <taxon>Bacteria</taxon>
        <taxon>Pseudomonadati</taxon>
        <taxon>Myxococcota</taxon>
        <taxon>Polyangia</taxon>
        <taxon>Nannocystales</taxon>
        <taxon>Nannocystaceae</taxon>
        <taxon>Nannocystis</taxon>
    </lineage>
</organism>
<dbReference type="SUPFAM" id="SSF56436">
    <property type="entry name" value="C-type lectin-like"/>
    <property type="match status" value="1"/>
</dbReference>
<evidence type="ECO:0000256" key="5">
    <source>
        <dbReference type="SAM" id="SignalP"/>
    </source>
</evidence>
<keyword evidence="3" id="KW-1015">Disulfide bond</keyword>
<evidence type="ECO:0000256" key="4">
    <source>
        <dbReference type="SAM" id="MobiDB-lite"/>
    </source>
</evidence>
<dbReference type="NCBIfam" id="TIGR02232">
    <property type="entry name" value="myxo_disulf_rpt"/>
    <property type="match status" value="1"/>
</dbReference>
<evidence type="ECO:0008006" key="8">
    <source>
        <dbReference type="Google" id="ProtNLM"/>
    </source>
</evidence>
<proteinExistence type="predicted"/>
<dbReference type="InterPro" id="IPR016187">
    <property type="entry name" value="CTDL_fold"/>
</dbReference>
<feature type="signal peptide" evidence="5">
    <location>
        <begin position="1"/>
        <end position="18"/>
    </location>
</feature>
<accession>A0ABS7TUQ8</accession>
<evidence type="ECO:0000313" key="6">
    <source>
        <dbReference type="EMBL" id="MBZ5711997.1"/>
    </source>
</evidence>
<dbReference type="InterPro" id="IPR011936">
    <property type="entry name" value="Myxo_disulph_rpt"/>
</dbReference>
<keyword evidence="7" id="KW-1185">Reference proteome</keyword>
<sequence>MRSVARVLASLLLSACTAPGLKSIDWDGGSTTSSSSSSSSGGSSSGVMSTTGDVDAGSGSGSGEASSTGEGTSSESTSSAASSTDTTGSSSDGEGFCGDGKFDKGEECDDGNADDHDACNSSCKRERMVFVTGEKFQPDNIGGLMHADGICRQLAEKGGLVGFATYKAWLSDTKEAARDRVWNGEGRYVRPDGVEVAESFAALLAGPLLAPINIAEDKTMVSGSGAWTGTMPDGSAAPGSTHCEDWTSSTVADMSGYYGDPSLTSSRWTFNTIGNPTSCVAAFHLYCFEGK</sequence>
<name>A0ABS7TUQ8_9BACT</name>
<evidence type="ECO:0000256" key="2">
    <source>
        <dbReference type="ARBA" id="ARBA00022737"/>
    </source>
</evidence>
<reference evidence="6" key="1">
    <citation type="submission" date="2021-08" db="EMBL/GenBank/DDBJ databases">
        <authorList>
            <person name="Stevens D.C."/>
        </authorList>
    </citation>
    <scope>NUCLEOTIDE SEQUENCE</scope>
    <source>
        <strain evidence="6">DSM 53165</strain>
    </source>
</reference>
<comment type="caution">
    <text evidence="6">The sequence shown here is derived from an EMBL/GenBank/DDBJ whole genome shotgun (WGS) entry which is preliminary data.</text>
</comment>
<evidence type="ECO:0000313" key="7">
    <source>
        <dbReference type="Proteomes" id="UP001139031"/>
    </source>
</evidence>
<gene>
    <name evidence="6" type="ORF">K7C98_22365</name>
</gene>
<dbReference type="RefSeq" id="WP_224193759.1">
    <property type="nucleotide sequence ID" value="NZ_JAIRAU010000028.1"/>
</dbReference>
<feature type="region of interest" description="Disordered" evidence="4">
    <location>
        <begin position="23"/>
        <end position="95"/>
    </location>
</feature>
<feature type="compositionally biased region" description="Low complexity" evidence="4">
    <location>
        <begin position="28"/>
        <end position="94"/>
    </location>
</feature>
<dbReference type="Gene3D" id="3.10.100.10">
    <property type="entry name" value="Mannose-Binding Protein A, subunit A"/>
    <property type="match status" value="1"/>
</dbReference>
<keyword evidence="2" id="KW-0677">Repeat</keyword>
<protein>
    <recommendedName>
        <fullName evidence="8">DUF1554 domain-containing protein</fullName>
    </recommendedName>
</protein>
<dbReference type="InterPro" id="IPR016186">
    <property type="entry name" value="C-type_lectin-like/link_sf"/>
</dbReference>
<keyword evidence="1 5" id="KW-0732">Signal</keyword>
<dbReference type="Proteomes" id="UP001139031">
    <property type="component" value="Unassembled WGS sequence"/>
</dbReference>